<comment type="caution">
    <text evidence="2">The sequence shown here is derived from an EMBL/GenBank/DDBJ whole genome shotgun (WGS) entry which is preliminary data.</text>
</comment>
<evidence type="ECO:0000256" key="1">
    <source>
        <dbReference type="SAM" id="Phobius"/>
    </source>
</evidence>
<protein>
    <submittedName>
        <fullName evidence="2">Uncharacterized protein</fullName>
    </submittedName>
</protein>
<feature type="transmembrane region" description="Helical" evidence="1">
    <location>
        <begin position="148"/>
        <end position="167"/>
    </location>
</feature>
<accession>A0A6N6RFQ3</accession>
<dbReference type="Proteomes" id="UP000468650">
    <property type="component" value="Unassembled WGS sequence"/>
</dbReference>
<keyword evidence="1" id="KW-0812">Transmembrane</keyword>
<keyword evidence="1" id="KW-0472">Membrane</keyword>
<keyword evidence="1" id="KW-1133">Transmembrane helix</keyword>
<keyword evidence="3" id="KW-1185">Reference proteome</keyword>
<gene>
    <name evidence="2" type="ORF">F8C67_08870</name>
</gene>
<dbReference type="AlphaFoldDB" id="A0A6N6RFQ3"/>
<dbReference type="RefSeq" id="WP_151667483.1">
    <property type="nucleotide sequence ID" value="NZ_WBVO01000006.1"/>
</dbReference>
<evidence type="ECO:0000313" key="3">
    <source>
        <dbReference type="Proteomes" id="UP000468650"/>
    </source>
</evidence>
<reference evidence="2 3" key="1">
    <citation type="submission" date="2019-09" db="EMBL/GenBank/DDBJ databases">
        <title>Genomes of family Cryomorphaceae.</title>
        <authorList>
            <person name="Bowman J.P."/>
        </authorList>
    </citation>
    <scope>NUCLEOTIDE SEQUENCE [LARGE SCALE GENOMIC DNA]</scope>
    <source>
        <strain evidence="2 3">LMG 25704</strain>
    </source>
</reference>
<evidence type="ECO:0000313" key="2">
    <source>
        <dbReference type="EMBL" id="KAB2809982.1"/>
    </source>
</evidence>
<proteinExistence type="predicted"/>
<name>A0A6N6RFQ3_9FLAO</name>
<dbReference type="EMBL" id="WBVO01000006">
    <property type="protein sequence ID" value="KAB2809982.1"/>
    <property type="molecule type" value="Genomic_DNA"/>
</dbReference>
<sequence>MTNYFELLEVDVKASEWERFKAFRKKYAEAKSEETRHLLLSGVFILLNDRGKFLSPLIQGREMRSGLREKYENLISLEERKARYLLSNEDGKIELNHVLWSYPWRKVAKGVLEFFVGEGISKGLIYGVLLTLFGGGLSIAGLFNNTAILAIGLFLLLIGLISHQYGLRSYRIEALRELGATWR</sequence>
<organism evidence="2 3">
    <name type="scientific">Phaeocystidibacter luteus</name>
    <dbReference type="NCBI Taxonomy" id="911197"/>
    <lineage>
        <taxon>Bacteria</taxon>
        <taxon>Pseudomonadati</taxon>
        <taxon>Bacteroidota</taxon>
        <taxon>Flavobacteriia</taxon>
        <taxon>Flavobacteriales</taxon>
        <taxon>Phaeocystidibacteraceae</taxon>
        <taxon>Phaeocystidibacter</taxon>
    </lineage>
</organism>